<dbReference type="InterPro" id="IPR050567">
    <property type="entry name" value="Mitochondrial_Carrier"/>
</dbReference>
<dbReference type="AlphaFoldDB" id="A0A819JGX5"/>
<keyword evidence="4 9" id="KW-0812">Transmembrane</keyword>
<evidence type="ECO:0000313" key="16">
    <source>
        <dbReference type="EMBL" id="CAF3764513.1"/>
    </source>
</evidence>
<dbReference type="Proteomes" id="UP000681967">
    <property type="component" value="Unassembled WGS sequence"/>
</dbReference>
<dbReference type="Proteomes" id="UP000663856">
    <property type="component" value="Unassembled WGS sequence"/>
</dbReference>
<sequence>MALDFGFGCVAGVTGTIAGYPFDTVKVRLQTQTLNHRLYSGSLDCFIKIAKQESILGFYKGMTSPMFGVAVINGLVFSIQNVSKGLFDNPDTYFSLAVTGAIAGCVQSFICSPIELVKTRLQMQGIGQQRKLFTLSTRLYKGPIDCIKKSYTRQGFRYGVLRGLSMTLARDIPSFTAYFPAWQFFVSHFSPTGKEADMPIYMSLIGGAFTGIAAWTVSYPFDVIKSRYQAARDHAYKNVWDCAVKSFRMEGWQVFTRGFLACTIRAIPTNAFTYPVYSFLKRTFDTPLDEIDETSVTTKIITNSKPMFSSRTSTPAIASIQSI</sequence>
<feature type="transmembrane region" description="Helical" evidence="11">
    <location>
        <begin position="200"/>
        <end position="221"/>
    </location>
</feature>
<keyword evidence="6 11" id="KW-1133">Transmembrane helix</keyword>
<keyword evidence="7" id="KW-0496">Mitochondrion</keyword>
<evidence type="ECO:0000256" key="8">
    <source>
        <dbReference type="ARBA" id="ARBA00023136"/>
    </source>
</evidence>
<feature type="transmembrane region" description="Helical" evidence="11">
    <location>
        <begin position="159"/>
        <end position="180"/>
    </location>
</feature>
<dbReference type="GO" id="GO:1990575">
    <property type="term" value="P:mitochondrial L-ornithine transmembrane transport"/>
    <property type="evidence" value="ECO:0007669"/>
    <property type="project" value="TreeGrafter"/>
</dbReference>
<evidence type="ECO:0000256" key="6">
    <source>
        <dbReference type="ARBA" id="ARBA00022989"/>
    </source>
</evidence>
<evidence type="ECO:0000256" key="4">
    <source>
        <dbReference type="ARBA" id="ARBA00022692"/>
    </source>
</evidence>
<dbReference type="Proteomes" id="UP000663855">
    <property type="component" value="Unassembled WGS sequence"/>
</dbReference>
<dbReference type="Proteomes" id="UP000681720">
    <property type="component" value="Unassembled WGS sequence"/>
</dbReference>
<keyword evidence="8 9" id="KW-0472">Membrane</keyword>
<dbReference type="PRINTS" id="PR00926">
    <property type="entry name" value="MITOCARRIER"/>
</dbReference>
<comment type="subcellular location">
    <subcellularLocation>
        <location evidence="1">Mitochondrion membrane</location>
        <topology evidence="1">Multi-pass membrane protein</topology>
    </subcellularLocation>
</comment>
<evidence type="ECO:0000256" key="9">
    <source>
        <dbReference type="PROSITE-ProRule" id="PRU00282"/>
    </source>
</evidence>
<dbReference type="Proteomes" id="UP000663866">
    <property type="component" value="Unassembled WGS sequence"/>
</dbReference>
<evidence type="ECO:0000256" key="1">
    <source>
        <dbReference type="ARBA" id="ARBA00004225"/>
    </source>
</evidence>
<dbReference type="EMBL" id="CAJOBH010000143">
    <property type="protein sequence ID" value="CAF3764513.1"/>
    <property type="molecule type" value="Genomic_DNA"/>
</dbReference>
<evidence type="ECO:0000256" key="2">
    <source>
        <dbReference type="ARBA" id="ARBA00006375"/>
    </source>
</evidence>
<accession>A0A819JGX5</accession>
<reference evidence="19" key="1">
    <citation type="submission" date="2021-02" db="EMBL/GenBank/DDBJ databases">
        <authorList>
            <person name="Nowell W R."/>
        </authorList>
    </citation>
    <scope>NUCLEOTIDE SEQUENCE</scope>
</reference>
<evidence type="ECO:0000256" key="3">
    <source>
        <dbReference type="ARBA" id="ARBA00022448"/>
    </source>
</evidence>
<feature type="repeat" description="Solcar" evidence="9">
    <location>
        <begin position="1"/>
        <end position="86"/>
    </location>
</feature>
<dbReference type="EMBL" id="CAJOBI010001465">
    <property type="protein sequence ID" value="CAF3882795.1"/>
    <property type="molecule type" value="Genomic_DNA"/>
</dbReference>
<dbReference type="EMBL" id="CAJOBG010001476">
    <property type="protein sequence ID" value="CAF3932685.1"/>
    <property type="molecule type" value="Genomic_DNA"/>
</dbReference>
<keyword evidence="20" id="KW-1185">Reference proteome</keyword>
<dbReference type="GO" id="GO:0031966">
    <property type="term" value="C:mitochondrial membrane"/>
    <property type="evidence" value="ECO:0007669"/>
    <property type="project" value="UniProtKB-SubCell"/>
</dbReference>
<proteinExistence type="inferred from homology"/>
<dbReference type="Proteomes" id="UP000663834">
    <property type="component" value="Unassembled WGS sequence"/>
</dbReference>
<evidence type="ECO:0000313" key="13">
    <source>
        <dbReference type="EMBL" id="CAF1601069.1"/>
    </source>
</evidence>
<keyword evidence="5" id="KW-0677">Repeat</keyword>
<protein>
    <submittedName>
        <fullName evidence="19">Uncharacterized protein</fullName>
    </submittedName>
</protein>
<dbReference type="PROSITE" id="PS50920">
    <property type="entry name" value="SOLCAR"/>
    <property type="match status" value="3"/>
</dbReference>
<dbReference type="Gene3D" id="1.50.40.10">
    <property type="entry name" value="Mitochondrial carrier domain"/>
    <property type="match status" value="1"/>
</dbReference>
<dbReference type="GO" id="GO:0005289">
    <property type="term" value="F:high-affinity L-arginine transmembrane transporter activity"/>
    <property type="evidence" value="ECO:0007669"/>
    <property type="project" value="TreeGrafter"/>
</dbReference>
<dbReference type="EMBL" id="CAJNRE010019205">
    <property type="protein sequence ID" value="CAF2190983.1"/>
    <property type="molecule type" value="Genomic_DNA"/>
</dbReference>
<feature type="transmembrane region" description="Helical" evidence="11">
    <location>
        <begin position="58"/>
        <end position="80"/>
    </location>
</feature>
<evidence type="ECO:0000256" key="5">
    <source>
        <dbReference type="ARBA" id="ARBA00022737"/>
    </source>
</evidence>
<dbReference type="InterPro" id="IPR002067">
    <property type="entry name" value="MCP"/>
</dbReference>
<evidence type="ECO:0000313" key="12">
    <source>
        <dbReference type="EMBL" id="CAF1004354.1"/>
    </source>
</evidence>
<gene>
    <name evidence="16" type="ORF">BYL167_LOCUS1052</name>
    <name evidence="12" type="ORF">CJN711_LOCUS2509</name>
    <name evidence="17" type="ORF">GIL414_LOCUS975</name>
    <name evidence="13" type="ORF">KQP761_LOCUS22288</name>
    <name evidence="14" type="ORF">MBJ925_LOCUS34873</name>
    <name evidence="19" type="ORF">OVN521_LOCUS11220</name>
    <name evidence="18" type="ORF">SMN809_LOCUS5699</name>
    <name evidence="15" type="ORF">WKI299_LOCUS34289</name>
</gene>
<dbReference type="EMBL" id="CAJNOV010000152">
    <property type="protein sequence ID" value="CAF1004354.1"/>
    <property type="molecule type" value="Genomic_DNA"/>
</dbReference>
<keyword evidence="3 10" id="KW-0813">Transport</keyword>
<evidence type="ECO:0000313" key="17">
    <source>
        <dbReference type="EMBL" id="CAF3798912.1"/>
    </source>
</evidence>
<dbReference type="EMBL" id="CAJNOW010011727">
    <property type="protein sequence ID" value="CAF1601069.1"/>
    <property type="molecule type" value="Genomic_DNA"/>
</dbReference>
<dbReference type="InterPro" id="IPR018108">
    <property type="entry name" value="MCP_transmembrane"/>
</dbReference>
<evidence type="ECO:0000313" key="15">
    <source>
        <dbReference type="EMBL" id="CAF2196892.1"/>
    </source>
</evidence>
<evidence type="ECO:0000313" key="20">
    <source>
        <dbReference type="Proteomes" id="UP000663866"/>
    </source>
</evidence>
<evidence type="ECO:0000256" key="7">
    <source>
        <dbReference type="ARBA" id="ARBA00023128"/>
    </source>
</evidence>
<dbReference type="PANTHER" id="PTHR45624:SF61">
    <property type="entry name" value="MITOCHONDRIAL BASIC AMINO ACIDS TRANSPORTER"/>
    <property type="match status" value="1"/>
</dbReference>
<evidence type="ECO:0000313" key="18">
    <source>
        <dbReference type="EMBL" id="CAF3882795.1"/>
    </source>
</evidence>
<feature type="repeat" description="Solcar" evidence="9">
    <location>
        <begin position="198"/>
        <end position="283"/>
    </location>
</feature>
<evidence type="ECO:0000313" key="19">
    <source>
        <dbReference type="EMBL" id="CAF3932685.1"/>
    </source>
</evidence>
<dbReference type="Proteomes" id="UP000663824">
    <property type="component" value="Unassembled WGS sequence"/>
</dbReference>
<feature type="repeat" description="Solcar" evidence="9">
    <location>
        <begin position="91"/>
        <end position="188"/>
    </location>
</feature>
<name>A0A819JGX5_9BILA</name>
<dbReference type="InterPro" id="IPR023395">
    <property type="entry name" value="MCP_dom_sf"/>
</dbReference>
<organism evidence="19 20">
    <name type="scientific">Rotaria magnacalcarata</name>
    <dbReference type="NCBI Taxonomy" id="392030"/>
    <lineage>
        <taxon>Eukaryota</taxon>
        <taxon>Metazoa</taxon>
        <taxon>Spiralia</taxon>
        <taxon>Gnathifera</taxon>
        <taxon>Rotifera</taxon>
        <taxon>Eurotatoria</taxon>
        <taxon>Bdelloidea</taxon>
        <taxon>Philodinida</taxon>
        <taxon>Philodinidae</taxon>
        <taxon>Rotaria</taxon>
    </lineage>
</organism>
<dbReference type="EMBL" id="CAJOBJ010000144">
    <property type="protein sequence ID" value="CAF3798912.1"/>
    <property type="molecule type" value="Genomic_DNA"/>
</dbReference>
<feature type="transmembrane region" description="Helical" evidence="11">
    <location>
        <begin position="92"/>
        <end position="114"/>
    </location>
</feature>
<dbReference type="Proteomes" id="UP000676336">
    <property type="component" value="Unassembled WGS sequence"/>
</dbReference>
<evidence type="ECO:0000313" key="14">
    <source>
        <dbReference type="EMBL" id="CAF2190983.1"/>
    </source>
</evidence>
<evidence type="ECO:0000256" key="10">
    <source>
        <dbReference type="RuleBase" id="RU000488"/>
    </source>
</evidence>
<dbReference type="OrthoDB" id="193856at2759"/>
<dbReference type="PANTHER" id="PTHR45624">
    <property type="entry name" value="MITOCHONDRIAL BASIC AMINO ACIDS TRANSPORTER-RELATED"/>
    <property type="match status" value="1"/>
</dbReference>
<dbReference type="EMBL" id="CAJNRF010016388">
    <property type="protein sequence ID" value="CAF2196892.1"/>
    <property type="molecule type" value="Genomic_DNA"/>
</dbReference>
<dbReference type="SUPFAM" id="SSF103506">
    <property type="entry name" value="Mitochondrial carrier"/>
    <property type="match status" value="1"/>
</dbReference>
<comment type="caution">
    <text evidence="19">The sequence shown here is derived from an EMBL/GenBank/DDBJ whole genome shotgun (WGS) entry which is preliminary data.</text>
</comment>
<evidence type="ECO:0000256" key="11">
    <source>
        <dbReference type="SAM" id="Phobius"/>
    </source>
</evidence>
<comment type="similarity">
    <text evidence="2 10">Belongs to the mitochondrial carrier (TC 2.A.29) family.</text>
</comment>
<dbReference type="Pfam" id="PF00153">
    <property type="entry name" value="Mito_carr"/>
    <property type="match status" value="3"/>
</dbReference>